<organism evidence="3 4">
    <name type="scientific">Acanthamoeba castellanii (strain ATCC 30010 / Neff)</name>
    <dbReference type="NCBI Taxonomy" id="1257118"/>
    <lineage>
        <taxon>Eukaryota</taxon>
        <taxon>Amoebozoa</taxon>
        <taxon>Discosea</taxon>
        <taxon>Longamoebia</taxon>
        <taxon>Centramoebida</taxon>
        <taxon>Acanthamoebidae</taxon>
        <taxon>Acanthamoeba</taxon>
    </lineage>
</organism>
<evidence type="ECO:0000256" key="1">
    <source>
        <dbReference type="SAM" id="Coils"/>
    </source>
</evidence>
<dbReference type="KEGG" id="acan:ACA1_392020"/>
<dbReference type="EMBL" id="KB008044">
    <property type="protein sequence ID" value="ELR14800.1"/>
    <property type="molecule type" value="Genomic_DNA"/>
</dbReference>
<keyword evidence="1" id="KW-0175">Coiled coil</keyword>
<keyword evidence="4" id="KW-1185">Reference proteome</keyword>
<dbReference type="AlphaFoldDB" id="L8GP90"/>
<protein>
    <submittedName>
        <fullName evidence="3">Uncharacterized protein</fullName>
    </submittedName>
</protein>
<accession>L8GP90</accession>
<feature type="coiled-coil region" evidence="1">
    <location>
        <begin position="9"/>
        <end position="36"/>
    </location>
</feature>
<proteinExistence type="predicted"/>
<reference evidence="3 4" key="1">
    <citation type="journal article" date="2013" name="Genome Biol.">
        <title>Genome of Acanthamoeba castellanii highlights extensive lateral gene transfer and early evolution of tyrosine kinase signaling.</title>
        <authorList>
            <person name="Clarke M."/>
            <person name="Lohan A.J."/>
            <person name="Liu B."/>
            <person name="Lagkouvardos I."/>
            <person name="Roy S."/>
            <person name="Zafar N."/>
            <person name="Bertelli C."/>
            <person name="Schilde C."/>
            <person name="Kianianmomeni A."/>
            <person name="Burglin T.R."/>
            <person name="Frech C."/>
            <person name="Turcotte B."/>
            <person name="Kopec K.O."/>
            <person name="Synnott J.M."/>
            <person name="Choo C."/>
            <person name="Paponov I."/>
            <person name="Finkler A."/>
            <person name="Soon Heng Tan C."/>
            <person name="Hutchins A.P."/>
            <person name="Weinmeier T."/>
            <person name="Rattei T."/>
            <person name="Chu J.S."/>
            <person name="Gimenez G."/>
            <person name="Irimia M."/>
            <person name="Rigden D.J."/>
            <person name="Fitzpatrick D.A."/>
            <person name="Lorenzo-Morales J."/>
            <person name="Bateman A."/>
            <person name="Chiu C.H."/>
            <person name="Tang P."/>
            <person name="Hegemann P."/>
            <person name="Fromm H."/>
            <person name="Raoult D."/>
            <person name="Greub G."/>
            <person name="Miranda-Saavedra D."/>
            <person name="Chen N."/>
            <person name="Nash P."/>
            <person name="Ginger M.L."/>
            <person name="Horn M."/>
            <person name="Schaap P."/>
            <person name="Caler L."/>
            <person name="Loftus B."/>
        </authorList>
    </citation>
    <scope>NUCLEOTIDE SEQUENCE [LARGE SCALE GENOMIC DNA]</scope>
    <source>
        <strain evidence="3 4">Neff</strain>
    </source>
</reference>
<evidence type="ECO:0000313" key="3">
    <source>
        <dbReference type="EMBL" id="ELR14800.1"/>
    </source>
</evidence>
<evidence type="ECO:0000313" key="4">
    <source>
        <dbReference type="Proteomes" id="UP000011083"/>
    </source>
</evidence>
<feature type="compositionally biased region" description="Polar residues" evidence="2">
    <location>
        <begin position="163"/>
        <end position="172"/>
    </location>
</feature>
<evidence type="ECO:0000256" key="2">
    <source>
        <dbReference type="SAM" id="MobiDB-lite"/>
    </source>
</evidence>
<gene>
    <name evidence="3" type="ORF">ACA1_392020</name>
</gene>
<dbReference type="GeneID" id="14915314"/>
<dbReference type="VEuPathDB" id="AmoebaDB:ACA1_392020"/>
<dbReference type="RefSeq" id="XP_004336813.1">
    <property type="nucleotide sequence ID" value="XM_004336765.1"/>
</dbReference>
<feature type="region of interest" description="Disordered" evidence="2">
    <location>
        <begin position="77"/>
        <end position="132"/>
    </location>
</feature>
<dbReference type="Proteomes" id="UP000011083">
    <property type="component" value="Unassembled WGS sequence"/>
</dbReference>
<feature type="region of interest" description="Disordered" evidence="2">
    <location>
        <begin position="152"/>
        <end position="172"/>
    </location>
</feature>
<name>L8GP90_ACACF</name>
<sequence>MGSRGEEILARVQLRISALEDELQNELEKHNRAAVAHIQHQIQDLQAKYSEDSRRTRPILSSEVLAALKHHPLPLAPVSLDSLADTPKTHLPRTPPPTPSIEPLDLYPASTESQAEPMEEEEPAQPFLYKSNESIPVLYEPDTTAIKKEGEFIQPQAHESRETSAPTASIYV</sequence>